<proteinExistence type="predicted"/>
<evidence type="ECO:0000256" key="1">
    <source>
        <dbReference type="ARBA" id="ARBA00022729"/>
    </source>
</evidence>
<name>A0A0C1Z3L3_9VIBR</name>
<dbReference type="EMBL" id="JPRD01000031">
    <property type="protein sequence ID" value="KIF51655.1"/>
    <property type="molecule type" value="Genomic_DNA"/>
</dbReference>
<feature type="chain" id="PRO_5002143677" evidence="2">
    <location>
        <begin position="22"/>
        <end position="159"/>
    </location>
</feature>
<accession>A0A0C1Z3L3</accession>
<evidence type="ECO:0000313" key="5">
    <source>
        <dbReference type="Proteomes" id="UP000031586"/>
    </source>
</evidence>
<dbReference type="PATRIC" id="fig|1229493.5.peg.3006"/>
<organism evidence="4 5">
    <name type="scientific">Vibrio owensii CAIM 1854 = LMG 25443</name>
    <dbReference type="NCBI Taxonomy" id="1229493"/>
    <lineage>
        <taxon>Bacteria</taxon>
        <taxon>Pseudomonadati</taxon>
        <taxon>Pseudomonadota</taxon>
        <taxon>Gammaproteobacteria</taxon>
        <taxon>Vibrionales</taxon>
        <taxon>Vibrionaceae</taxon>
        <taxon>Vibrio</taxon>
    </lineage>
</organism>
<evidence type="ECO:0000313" key="4">
    <source>
        <dbReference type="EMBL" id="KIF51655.1"/>
    </source>
</evidence>
<dbReference type="GeneID" id="47101596"/>
<feature type="signal peptide" evidence="2">
    <location>
        <begin position="1"/>
        <end position="21"/>
    </location>
</feature>
<evidence type="ECO:0000256" key="2">
    <source>
        <dbReference type="SAM" id="SignalP"/>
    </source>
</evidence>
<sequence>MKLNKFILPIAAIFFATQAAANPYIGASYLYSEYQVKNENTDFSDQNSGYNLYIGYQFNDLLSIEGGYADFIDTHKDFEHIYSDAWLASAKLTLPITIFDVYGRVGMGHFQTNLGDTNDIYYGVGAGVTLGPARVALEYTMYEAKVVENSYALSAEFRF</sequence>
<dbReference type="InterPro" id="IPR027385">
    <property type="entry name" value="Beta-barrel_OMP"/>
</dbReference>
<dbReference type="SUPFAM" id="SSF56925">
    <property type="entry name" value="OMPA-like"/>
    <property type="match status" value="1"/>
</dbReference>
<gene>
    <name evidence="4" type="ORF">H735_18460</name>
</gene>
<protein>
    <submittedName>
        <fullName evidence="4">Membrane protein</fullName>
    </submittedName>
</protein>
<dbReference type="InterPro" id="IPR011250">
    <property type="entry name" value="OMP/PagP_B-barrel"/>
</dbReference>
<evidence type="ECO:0000259" key="3">
    <source>
        <dbReference type="Pfam" id="PF13505"/>
    </source>
</evidence>
<feature type="domain" description="Outer membrane protein beta-barrel" evidence="3">
    <location>
        <begin position="12"/>
        <end position="144"/>
    </location>
</feature>
<keyword evidence="1 2" id="KW-0732">Signal</keyword>
<dbReference type="Gene3D" id="2.40.160.20">
    <property type="match status" value="1"/>
</dbReference>
<dbReference type="Pfam" id="PF13505">
    <property type="entry name" value="OMP_b-brl"/>
    <property type="match status" value="1"/>
</dbReference>
<reference evidence="4 5" key="1">
    <citation type="submission" date="2014-07" db="EMBL/GenBank/DDBJ databases">
        <title>Unique and conserved regions in Vibrio harveyi and related species in comparison with the shrimp pathogen Vibrio harveyi CAIM 1792.</title>
        <authorList>
            <person name="Espinoza-Valles I."/>
            <person name="Vora G."/>
            <person name="Leekitcharoenphon P."/>
            <person name="Ussery D."/>
            <person name="Hoj L."/>
            <person name="Gomez-Gil B."/>
        </authorList>
    </citation>
    <scope>NUCLEOTIDE SEQUENCE [LARGE SCALE GENOMIC DNA]</scope>
    <source>
        <strain evidence="5">CAIM 1854 / LMG 25443</strain>
    </source>
</reference>
<dbReference type="AlphaFoldDB" id="A0A0C1Z3L3"/>
<comment type="caution">
    <text evidence="4">The sequence shown here is derived from an EMBL/GenBank/DDBJ whole genome shotgun (WGS) entry which is preliminary data.</text>
</comment>
<dbReference type="Proteomes" id="UP000031586">
    <property type="component" value="Unassembled WGS sequence"/>
</dbReference>
<dbReference type="RefSeq" id="WP_009705020.1">
    <property type="nucleotide sequence ID" value="NZ_BAOH01000028.1"/>
</dbReference>